<organism evidence="1 2">
    <name type="scientific">Treponema parvum</name>
    <dbReference type="NCBI Taxonomy" id="138851"/>
    <lineage>
        <taxon>Bacteria</taxon>
        <taxon>Pseudomonadati</taxon>
        <taxon>Spirochaetota</taxon>
        <taxon>Spirochaetia</taxon>
        <taxon>Spirochaetales</taxon>
        <taxon>Treponemataceae</taxon>
        <taxon>Treponema</taxon>
    </lineage>
</organism>
<gene>
    <name evidence="1" type="ORF">HRI96_03185</name>
</gene>
<dbReference type="InterPro" id="IPR029044">
    <property type="entry name" value="Nucleotide-diphossugar_trans"/>
</dbReference>
<name>A0A975EYI5_9SPIR</name>
<dbReference type="Pfam" id="PF02348">
    <property type="entry name" value="CTP_transf_3"/>
    <property type="match status" value="1"/>
</dbReference>
<evidence type="ECO:0000313" key="2">
    <source>
        <dbReference type="Proteomes" id="UP000671995"/>
    </source>
</evidence>
<dbReference type="Proteomes" id="UP000671995">
    <property type="component" value="Chromosome"/>
</dbReference>
<reference evidence="1" key="1">
    <citation type="submission" date="2020-05" db="EMBL/GenBank/DDBJ databases">
        <authorList>
            <person name="Zeng H."/>
            <person name="Chan Y.K."/>
            <person name="Watt R.M."/>
        </authorList>
    </citation>
    <scope>NUCLEOTIDE SEQUENCE</scope>
    <source>
        <strain evidence="1">ATCC 700773</strain>
    </source>
</reference>
<reference evidence="1" key="2">
    <citation type="journal article" date="2021" name="Microbiol. Resour. Announc.">
        <title>Complete Genome Sequences of Three Human Oral Treponema parvum Isolates.</title>
        <authorList>
            <person name="Zeng H."/>
            <person name="Watt R.M."/>
        </authorList>
    </citation>
    <scope>NUCLEOTIDE SEQUENCE</scope>
    <source>
        <strain evidence="1">ATCC 700773</strain>
    </source>
</reference>
<protein>
    <submittedName>
        <fullName evidence="1">Glycosyl transferase family 2</fullName>
    </submittedName>
</protein>
<dbReference type="EMBL" id="CP054257">
    <property type="protein sequence ID" value="QTQ11285.1"/>
    <property type="molecule type" value="Genomic_DNA"/>
</dbReference>
<evidence type="ECO:0000313" key="1">
    <source>
        <dbReference type="EMBL" id="QTQ11285.1"/>
    </source>
</evidence>
<dbReference type="GO" id="GO:0016740">
    <property type="term" value="F:transferase activity"/>
    <property type="evidence" value="ECO:0007669"/>
    <property type="project" value="UniProtKB-KW"/>
</dbReference>
<sequence length="249" mass="28719">MNKTGIIIQARTGSTRLPNKMLLSFFDEKTILDIIISRINKQQFNIPIIIATSKNSKDKEIVKIAERNNASYYCGDENDVLNRFICAANFFSLDSVIRICADNPFLSMNYLKKLIDYKNINSSDYISFITKDGTPSIKTHFGFWAEYITLDAMKRIQSLTNNTLYHEHVTNFAYTNPEIFSLYFLEIDDFVENSGIRLTVDTIDDFNNAKNIYKLLSENKKEMEPQNIIPLISEAMKINMKNQILSNSK</sequence>
<dbReference type="PANTHER" id="PTHR42866">
    <property type="entry name" value="3-DEOXY-MANNO-OCTULOSONATE CYTIDYLYLTRANSFERASE"/>
    <property type="match status" value="1"/>
</dbReference>
<dbReference type="Gene3D" id="3.90.550.10">
    <property type="entry name" value="Spore Coat Polysaccharide Biosynthesis Protein SpsA, Chain A"/>
    <property type="match status" value="1"/>
</dbReference>
<proteinExistence type="predicted"/>
<dbReference type="SUPFAM" id="SSF53448">
    <property type="entry name" value="Nucleotide-diphospho-sugar transferases"/>
    <property type="match status" value="1"/>
</dbReference>
<keyword evidence="1" id="KW-0808">Transferase</keyword>
<dbReference type="RefSeq" id="WP_210118080.1">
    <property type="nucleotide sequence ID" value="NZ_CP054257.1"/>
</dbReference>
<accession>A0A975EYI5</accession>
<dbReference type="PANTHER" id="PTHR42866:SF1">
    <property type="entry name" value="SPORE COAT POLYSACCHARIDE BIOSYNTHESIS PROTEIN SPSF"/>
    <property type="match status" value="1"/>
</dbReference>
<dbReference type="InterPro" id="IPR003329">
    <property type="entry name" value="Cytidylyl_trans"/>
</dbReference>
<dbReference type="AlphaFoldDB" id="A0A975EYI5"/>
<dbReference type="GO" id="GO:0005829">
    <property type="term" value="C:cytosol"/>
    <property type="evidence" value="ECO:0007669"/>
    <property type="project" value="TreeGrafter"/>
</dbReference>